<dbReference type="AlphaFoldDB" id="A0A814NL80"/>
<keyword evidence="1" id="KW-0812">Transmembrane</keyword>
<accession>A0A814NL80</accession>
<keyword evidence="1" id="KW-0472">Membrane</keyword>
<dbReference type="OrthoDB" id="10156750at2759"/>
<keyword evidence="1" id="KW-1133">Transmembrane helix</keyword>
<evidence type="ECO:0000256" key="1">
    <source>
        <dbReference type="SAM" id="Phobius"/>
    </source>
</evidence>
<reference evidence="2" key="1">
    <citation type="submission" date="2021-02" db="EMBL/GenBank/DDBJ databases">
        <authorList>
            <person name="Nowell W R."/>
        </authorList>
    </citation>
    <scope>NUCLEOTIDE SEQUENCE</scope>
</reference>
<dbReference type="EMBL" id="CAJNON010000198">
    <property type="protein sequence ID" value="CAF1093814.1"/>
    <property type="molecule type" value="Genomic_DNA"/>
</dbReference>
<sequence length="100" mass="11695">MSFLNNSHFEQNTTIQNIVDELFVDEWNTSTSYASLYNECNPQECSYNIKRDDHFASISSRILGLYGRLTVVLRFIIPFLIEIIFKIRNRCRPSTVVPTE</sequence>
<gene>
    <name evidence="2" type="ORF">VCS650_LOCUS19709</name>
</gene>
<evidence type="ECO:0000313" key="2">
    <source>
        <dbReference type="EMBL" id="CAF1093814.1"/>
    </source>
</evidence>
<organism evidence="2 3">
    <name type="scientific">Adineta steineri</name>
    <dbReference type="NCBI Taxonomy" id="433720"/>
    <lineage>
        <taxon>Eukaryota</taxon>
        <taxon>Metazoa</taxon>
        <taxon>Spiralia</taxon>
        <taxon>Gnathifera</taxon>
        <taxon>Rotifera</taxon>
        <taxon>Eurotatoria</taxon>
        <taxon>Bdelloidea</taxon>
        <taxon>Adinetida</taxon>
        <taxon>Adinetidae</taxon>
        <taxon>Adineta</taxon>
    </lineage>
</organism>
<protein>
    <submittedName>
        <fullName evidence="2">Uncharacterized protein</fullName>
    </submittedName>
</protein>
<proteinExistence type="predicted"/>
<comment type="caution">
    <text evidence="2">The sequence shown here is derived from an EMBL/GenBank/DDBJ whole genome shotgun (WGS) entry which is preliminary data.</text>
</comment>
<dbReference type="Proteomes" id="UP000663891">
    <property type="component" value="Unassembled WGS sequence"/>
</dbReference>
<name>A0A814NL80_9BILA</name>
<feature type="transmembrane region" description="Helical" evidence="1">
    <location>
        <begin position="65"/>
        <end position="85"/>
    </location>
</feature>
<evidence type="ECO:0000313" key="3">
    <source>
        <dbReference type="Proteomes" id="UP000663891"/>
    </source>
</evidence>